<dbReference type="OrthoDB" id="4546196at2"/>
<feature type="transmembrane region" description="Helical" evidence="1">
    <location>
        <begin position="106"/>
        <end position="124"/>
    </location>
</feature>
<name>A0A239BD94_9ACTN</name>
<evidence type="ECO:0000313" key="3">
    <source>
        <dbReference type="Proteomes" id="UP000198386"/>
    </source>
</evidence>
<sequence length="143" mass="15863">MIPTLSGRIQTRVFLLATVGVLWTLVFTPLLPTGAPLGASYGATFSVLLLVTVLGVLWEFVYHGLQQFRWEKDWPTFFTLVTGIPEGLLVWFLLAGGATWVDSMPGPAFVLLFSTTWLLVFLVANGPMRVPFVHWRNQGGKLV</sequence>
<keyword evidence="3" id="KW-1185">Reference proteome</keyword>
<keyword evidence="1" id="KW-1133">Transmembrane helix</keyword>
<dbReference type="AlphaFoldDB" id="A0A239BD94"/>
<gene>
    <name evidence="2" type="ORF">SAMN04488107_1110</name>
</gene>
<feature type="transmembrane region" description="Helical" evidence="1">
    <location>
        <begin position="74"/>
        <end position="94"/>
    </location>
</feature>
<dbReference type="Proteomes" id="UP000198386">
    <property type="component" value="Unassembled WGS sequence"/>
</dbReference>
<reference evidence="3" key="1">
    <citation type="submission" date="2017-06" db="EMBL/GenBank/DDBJ databases">
        <authorList>
            <person name="Varghese N."/>
            <person name="Submissions S."/>
        </authorList>
    </citation>
    <scope>NUCLEOTIDE SEQUENCE [LARGE SCALE GENOMIC DNA]</scope>
    <source>
        <strain evidence="3">DSM 45423</strain>
    </source>
</reference>
<feature type="transmembrane region" description="Helical" evidence="1">
    <location>
        <begin position="43"/>
        <end position="62"/>
    </location>
</feature>
<keyword evidence="1" id="KW-0812">Transmembrane</keyword>
<keyword evidence="1" id="KW-0472">Membrane</keyword>
<dbReference type="RefSeq" id="WP_089402891.1">
    <property type="nucleotide sequence ID" value="NZ_FZOH01000002.1"/>
</dbReference>
<proteinExistence type="predicted"/>
<evidence type="ECO:0000256" key="1">
    <source>
        <dbReference type="SAM" id="Phobius"/>
    </source>
</evidence>
<organism evidence="2 3">
    <name type="scientific">Geodermatophilus saharensis</name>
    <dbReference type="NCBI Taxonomy" id="1137994"/>
    <lineage>
        <taxon>Bacteria</taxon>
        <taxon>Bacillati</taxon>
        <taxon>Actinomycetota</taxon>
        <taxon>Actinomycetes</taxon>
        <taxon>Geodermatophilales</taxon>
        <taxon>Geodermatophilaceae</taxon>
        <taxon>Geodermatophilus</taxon>
    </lineage>
</organism>
<accession>A0A239BD94</accession>
<protein>
    <submittedName>
        <fullName evidence="2">Uncharacterized protein</fullName>
    </submittedName>
</protein>
<feature type="transmembrane region" description="Helical" evidence="1">
    <location>
        <begin position="12"/>
        <end position="31"/>
    </location>
</feature>
<evidence type="ECO:0000313" key="2">
    <source>
        <dbReference type="EMBL" id="SNS05977.1"/>
    </source>
</evidence>
<dbReference type="EMBL" id="FZOH01000002">
    <property type="protein sequence ID" value="SNS05977.1"/>
    <property type="molecule type" value="Genomic_DNA"/>
</dbReference>